<dbReference type="RefSeq" id="WP_036717570.1">
    <property type="nucleotide sequence ID" value="NZ_JRKS01000010.1"/>
</dbReference>
<dbReference type="SMART" id="SM01321">
    <property type="entry name" value="Y1_Tnp"/>
    <property type="match status" value="1"/>
</dbReference>
<dbReference type="InterPro" id="IPR036515">
    <property type="entry name" value="Transposase_17_sf"/>
</dbReference>
<dbReference type="GO" id="GO:0004803">
    <property type="term" value="F:transposase activity"/>
    <property type="evidence" value="ECO:0007669"/>
    <property type="project" value="InterPro"/>
</dbReference>
<evidence type="ECO:0000313" key="3">
    <source>
        <dbReference type="Proteomes" id="UP000029917"/>
    </source>
</evidence>
<name>A0A099FCE6_9RHOB</name>
<dbReference type="OrthoDB" id="9794403at2"/>
<dbReference type="Gene3D" id="3.30.70.1290">
    <property type="entry name" value="Transposase IS200-like"/>
    <property type="match status" value="1"/>
</dbReference>
<dbReference type="SUPFAM" id="SSF143422">
    <property type="entry name" value="Transposase IS200-like"/>
    <property type="match status" value="2"/>
</dbReference>
<keyword evidence="3" id="KW-1185">Reference proteome</keyword>
<evidence type="ECO:0000259" key="1">
    <source>
        <dbReference type="SMART" id="SM01321"/>
    </source>
</evidence>
<dbReference type="InterPro" id="IPR002686">
    <property type="entry name" value="Transposase_17"/>
</dbReference>
<dbReference type="GO" id="GO:0006313">
    <property type="term" value="P:DNA transposition"/>
    <property type="evidence" value="ECO:0007669"/>
    <property type="project" value="InterPro"/>
</dbReference>
<comment type="caution">
    <text evidence="2">The sequence shown here is derived from an EMBL/GenBank/DDBJ whole genome shotgun (WGS) entry which is preliminary data.</text>
</comment>
<dbReference type="STRING" id="690417.IC63_05325"/>
<dbReference type="PANTHER" id="PTHR36966:SF1">
    <property type="entry name" value="REP-ASSOCIATED TYROSINE TRANSPOSASE"/>
    <property type="match status" value="1"/>
</dbReference>
<dbReference type="PANTHER" id="PTHR36966">
    <property type="entry name" value="REP-ASSOCIATED TYROSINE TRANSPOSASE"/>
    <property type="match status" value="1"/>
</dbReference>
<dbReference type="InterPro" id="IPR052715">
    <property type="entry name" value="RAYT_transposase"/>
</dbReference>
<reference evidence="2 3" key="1">
    <citation type="submission" date="2014-09" db="EMBL/GenBank/DDBJ databases">
        <authorList>
            <person name="McGinnis J.M."/>
            <person name="Wolfgang W.J."/>
        </authorList>
    </citation>
    <scope>NUCLEOTIDE SEQUENCE [LARGE SCALE GENOMIC DNA]</scope>
    <source>
        <strain evidence="2 3">HAMBI 3106</strain>
    </source>
</reference>
<evidence type="ECO:0000313" key="2">
    <source>
        <dbReference type="EMBL" id="KGJ08425.1"/>
    </source>
</evidence>
<feature type="domain" description="Transposase IS200-like" evidence="1">
    <location>
        <begin position="9"/>
        <end position="168"/>
    </location>
</feature>
<protein>
    <recommendedName>
        <fullName evidence="1">Transposase IS200-like domain-containing protein</fullName>
    </recommendedName>
</protein>
<sequence length="201" mass="22998">MSNYRRPARSDAPVFFTVALAHRGSDLLVREIARLRETVRVTQAERPFGIEAWVVLPDHLHCIWRVPDGDYSVRWGAIKARFTRSLFADAGNDGPGLRPACRPGLSPAIPTPPLPTKLPVVQSGRYAGLKPHLRVGKRERAVWQRRFWEHHIRDEADFAAHLRYCWFNPVKHGLVARPEDWPYSSVHRDITAGRYDPAAWV</sequence>
<dbReference type="EMBL" id="JRKS01000010">
    <property type="protein sequence ID" value="KGJ08425.1"/>
    <property type="molecule type" value="Genomic_DNA"/>
</dbReference>
<reference evidence="2 3" key="2">
    <citation type="submission" date="2014-10" db="EMBL/GenBank/DDBJ databases">
        <title>Paracoccus sanguinis sp. nov., isolated from clinical specimens of New York State patients.</title>
        <authorList>
            <person name="Mingle L.A."/>
            <person name="Cole J.A."/>
            <person name="Lapierre P."/>
            <person name="Musser K.A."/>
        </authorList>
    </citation>
    <scope>NUCLEOTIDE SEQUENCE [LARGE SCALE GENOMIC DNA]</scope>
    <source>
        <strain evidence="2 3">HAMBI 3106</strain>
    </source>
</reference>
<accession>A0A099FCE6</accession>
<gene>
    <name evidence="2" type="ORF">IC63_05325</name>
</gene>
<dbReference type="Proteomes" id="UP000029917">
    <property type="component" value="Unassembled WGS sequence"/>
</dbReference>
<organism evidence="2 3">
    <name type="scientific">Paracoccus sphaerophysae</name>
    <dbReference type="NCBI Taxonomy" id="690417"/>
    <lineage>
        <taxon>Bacteria</taxon>
        <taxon>Pseudomonadati</taxon>
        <taxon>Pseudomonadota</taxon>
        <taxon>Alphaproteobacteria</taxon>
        <taxon>Rhodobacterales</taxon>
        <taxon>Paracoccaceae</taxon>
        <taxon>Paracoccus</taxon>
    </lineage>
</organism>
<dbReference type="GO" id="GO:0043565">
    <property type="term" value="F:sequence-specific DNA binding"/>
    <property type="evidence" value="ECO:0007669"/>
    <property type="project" value="TreeGrafter"/>
</dbReference>
<proteinExistence type="predicted"/>
<dbReference type="AlphaFoldDB" id="A0A099FCE6"/>